<evidence type="ECO:0000313" key="2">
    <source>
        <dbReference type="EMBL" id="ADE29706.1"/>
    </source>
</evidence>
<dbReference type="KEGG" id="rpq:rpr22_0206"/>
<organism evidence="2 3">
    <name type="scientific">Rickettsia prowazekii (strain Rp22)</name>
    <dbReference type="NCBI Taxonomy" id="449216"/>
    <lineage>
        <taxon>Bacteria</taxon>
        <taxon>Pseudomonadati</taxon>
        <taxon>Pseudomonadota</taxon>
        <taxon>Alphaproteobacteria</taxon>
        <taxon>Rickettsiales</taxon>
        <taxon>Rickettsiaceae</taxon>
        <taxon>Rickettsieae</taxon>
        <taxon>Rickettsia</taxon>
        <taxon>typhus group</taxon>
    </lineage>
</organism>
<feature type="transmembrane region" description="Helical" evidence="1">
    <location>
        <begin position="21"/>
        <end position="37"/>
    </location>
</feature>
<accession>D5AWB7</accession>
<reference evidence="2 3" key="1">
    <citation type="journal article" date="2010" name="Genome Res.">
        <title>Genomic, proteomic, and transcriptomic analysis of virulent and avirulent Rickettsia prowazekii reveals its adaptive mutation capabilities.</title>
        <authorList>
            <person name="Bechah Y."/>
            <person name="El Karkouri K."/>
            <person name="Mediannikov O."/>
            <person name="Leroy Q."/>
            <person name="Pelletier N."/>
            <person name="Robert C."/>
            <person name="Medigue C."/>
            <person name="Mege J.L."/>
            <person name="Raoult D."/>
        </authorList>
    </citation>
    <scope>NUCLEOTIDE SEQUENCE [LARGE SCALE GENOMIC DNA]</scope>
    <source>
        <strain evidence="2 3">Rp22</strain>
    </source>
</reference>
<proteinExistence type="predicted"/>
<keyword evidence="1" id="KW-0472">Membrane</keyword>
<dbReference type="EMBL" id="CP001584">
    <property type="protein sequence ID" value="ADE29706.1"/>
    <property type="molecule type" value="Genomic_DNA"/>
</dbReference>
<dbReference type="HOGENOM" id="CLU_3157276_0_0_5"/>
<protein>
    <submittedName>
        <fullName evidence="2">Uncharacterized protein</fullName>
    </submittedName>
</protein>
<dbReference type="Proteomes" id="UP000006931">
    <property type="component" value="Chromosome"/>
</dbReference>
<dbReference type="AlphaFoldDB" id="D5AWB7"/>
<evidence type="ECO:0000256" key="1">
    <source>
        <dbReference type="SAM" id="Phobius"/>
    </source>
</evidence>
<keyword evidence="1" id="KW-0812">Transmembrane</keyword>
<name>D5AWB7_RICPP</name>
<sequence length="48" mass="5467">MNAFNKIKSSKKNLNTQMKKTIVPEVTVVIVVTVIMYKNSKYNCRSSS</sequence>
<gene>
    <name evidence="2" type="ORF">rpr22_0206</name>
</gene>
<keyword evidence="1" id="KW-1133">Transmembrane helix</keyword>
<evidence type="ECO:0000313" key="3">
    <source>
        <dbReference type="Proteomes" id="UP000006931"/>
    </source>
</evidence>